<dbReference type="KEGG" id="dalk:DSCA_63030"/>
<reference evidence="2 3" key="1">
    <citation type="submission" date="2019-11" db="EMBL/GenBank/DDBJ databases">
        <title>Comparative genomics of hydrocarbon-degrading Desulfosarcina strains.</title>
        <authorList>
            <person name="Watanabe M."/>
            <person name="Kojima H."/>
            <person name="Fukui M."/>
        </authorList>
    </citation>
    <scope>NUCLEOTIDE SEQUENCE [LARGE SCALE GENOMIC DNA]</scope>
    <source>
        <strain evidence="2 3">PL12</strain>
    </source>
</reference>
<proteinExistence type="predicted"/>
<dbReference type="Proteomes" id="UP000427906">
    <property type="component" value="Chromosome"/>
</dbReference>
<accession>A0A5K7YWM0</accession>
<evidence type="ECO:0000313" key="3">
    <source>
        <dbReference type="Proteomes" id="UP000427906"/>
    </source>
</evidence>
<dbReference type="AlphaFoldDB" id="A0A5K7YWM0"/>
<keyword evidence="1" id="KW-0732">Signal</keyword>
<protein>
    <submittedName>
        <fullName evidence="2">Uncharacterized protein</fullName>
    </submittedName>
</protein>
<keyword evidence="3" id="KW-1185">Reference proteome</keyword>
<name>A0A5K7YWM0_9BACT</name>
<dbReference type="EMBL" id="AP021874">
    <property type="protein sequence ID" value="BBO72373.1"/>
    <property type="molecule type" value="Genomic_DNA"/>
</dbReference>
<evidence type="ECO:0000313" key="2">
    <source>
        <dbReference type="EMBL" id="BBO72373.1"/>
    </source>
</evidence>
<gene>
    <name evidence="2" type="ORF">DSCA_63030</name>
</gene>
<evidence type="ECO:0000256" key="1">
    <source>
        <dbReference type="SAM" id="SignalP"/>
    </source>
</evidence>
<organism evidence="2 3">
    <name type="scientific">Desulfosarcina alkanivorans</name>
    <dbReference type="NCBI Taxonomy" id="571177"/>
    <lineage>
        <taxon>Bacteria</taxon>
        <taxon>Pseudomonadati</taxon>
        <taxon>Thermodesulfobacteriota</taxon>
        <taxon>Desulfobacteria</taxon>
        <taxon>Desulfobacterales</taxon>
        <taxon>Desulfosarcinaceae</taxon>
        <taxon>Desulfosarcina</taxon>
    </lineage>
</organism>
<sequence length="84" mass="9641">MIPGRVRSGLIWTFVFLLFCLFFAGSTFADEDEVEDFPWEIFYPAFIKKSIDRGRDGFSRERGDCDDSAPGIHPDATEICRVQE</sequence>
<feature type="signal peptide" evidence="1">
    <location>
        <begin position="1"/>
        <end position="29"/>
    </location>
</feature>
<feature type="chain" id="PRO_5024458003" evidence="1">
    <location>
        <begin position="30"/>
        <end position="84"/>
    </location>
</feature>